<evidence type="ECO:0000313" key="6">
    <source>
        <dbReference type="EMBL" id="CAB5018009.1"/>
    </source>
</evidence>
<reference evidence="4" key="1">
    <citation type="submission" date="2020-05" db="EMBL/GenBank/DDBJ databases">
        <authorList>
            <person name="Chiriac C."/>
            <person name="Salcher M."/>
            <person name="Ghai R."/>
            <person name="Kavagutti S V."/>
        </authorList>
    </citation>
    <scope>NUCLEOTIDE SEQUENCE</scope>
</reference>
<dbReference type="PRINTS" id="PR00080">
    <property type="entry name" value="SDRFAMILY"/>
</dbReference>
<evidence type="ECO:0000313" key="4">
    <source>
        <dbReference type="EMBL" id="CAB4733544.1"/>
    </source>
</evidence>
<evidence type="ECO:0000313" key="5">
    <source>
        <dbReference type="EMBL" id="CAB4906840.1"/>
    </source>
</evidence>
<dbReference type="SUPFAM" id="SSF51735">
    <property type="entry name" value="NAD(P)-binding Rossmann-fold domains"/>
    <property type="match status" value="1"/>
</dbReference>
<gene>
    <name evidence="4" type="ORF">UFOPK2683_01435</name>
    <name evidence="5" type="ORF">UFOPK3605_00823</name>
    <name evidence="6" type="ORF">UFOPK4121_00472</name>
</gene>
<dbReference type="EMBL" id="CAFBMM010000035">
    <property type="protein sequence ID" value="CAB4906840.1"/>
    <property type="molecule type" value="Genomic_DNA"/>
</dbReference>
<name>A0A6J6SF94_9ZZZZ</name>
<dbReference type="EMBL" id="CAEZYK010000109">
    <property type="protein sequence ID" value="CAB4733544.1"/>
    <property type="molecule type" value="Genomic_DNA"/>
</dbReference>
<dbReference type="EMBL" id="CAFBPQ010000009">
    <property type="protein sequence ID" value="CAB5018009.1"/>
    <property type="molecule type" value="Genomic_DNA"/>
</dbReference>
<dbReference type="PROSITE" id="PS00061">
    <property type="entry name" value="ADH_SHORT"/>
    <property type="match status" value="1"/>
</dbReference>
<dbReference type="InterPro" id="IPR057326">
    <property type="entry name" value="KR_dom"/>
</dbReference>
<dbReference type="PRINTS" id="PR00081">
    <property type="entry name" value="GDHRDH"/>
</dbReference>
<organism evidence="4">
    <name type="scientific">freshwater metagenome</name>
    <dbReference type="NCBI Taxonomy" id="449393"/>
    <lineage>
        <taxon>unclassified sequences</taxon>
        <taxon>metagenomes</taxon>
        <taxon>ecological metagenomes</taxon>
    </lineage>
</organism>
<dbReference type="FunFam" id="3.40.50.720:FF:000084">
    <property type="entry name" value="Short-chain dehydrogenase reductase"/>
    <property type="match status" value="1"/>
</dbReference>
<feature type="domain" description="Ketoreductase" evidence="3">
    <location>
        <begin position="12"/>
        <end position="147"/>
    </location>
</feature>
<evidence type="ECO:0000256" key="1">
    <source>
        <dbReference type="ARBA" id="ARBA00006484"/>
    </source>
</evidence>
<dbReference type="AlphaFoldDB" id="A0A6J6SF94"/>
<dbReference type="GO" id="GO:0016491">
    <property type="term" value="F:oxidoreductase activity"/>
    <property type="evidence" value="ECO:0007669"/>
    <property type="project" value="UniProtKB-KW"/>
</dbReference>
<dbReference type="PANTHER" id="PTHR43639">
    <property type="entry name" value="OXIDOREDUCTASE, SHORT-CHAIN DEHYDROGENASE/REDUCTASE FAMILY (AFU_ORTHOLOGUE AFUA_5G02870)"/>
    <property type="match status" value="1"/>
</dbReference>
<dbReference type="CDD" id="cd05233">
    <property type="entry name" value="SDR_c"/>
    <property type="match status" value="1"/>
</dbReference>
<sequence>MANQNALDFSDQAIIVTGGTRGVGRGIAERFLAAGAQVVVCGRNAPDELPAFEGREAVFIKADVREPEEIDAVVAKTQKQFGRIDVLINNAGGSPPADTATASPKFTNSIIALNLTAPFVFSQRVFAVMKEQDHGGVIINIGSVSGTRPSPETAAYGAAKAGLINLTQTMGVEFAPKVRVVCVTAGLVVTEQAHLFYGDENDIAAVGATVPIGHMADPQEIADVCLFAASSLARYLTGEQIIVHGGGEVPAYRSAAKLEKNK</sequence>
<dbReference type="InterPro" id="IPR002347">
    <property type="entry name" value="SDR_fam"/>
</dbReference>
<evidence type="ECO:0000259" key="3">
    <source>
        <dbReference type="SMART" id="SM00822"/>
    </source>
</evidence>
<protein>
    <submittedName>
        <fullName evidence="4">Unannotated protein</fullName>
    </submittedName>
</protein>
<dbReference type="Pfam" id="PF13561">
    <property type="entry name" value="adh_short_C2"/>
    <property type="match status" value="1"/>
</dbReference>
<dbReference type="NCBIfam" id="NF005893">
    <property type="entry name" value="PRK07856.1"/>
    <property type="match status" value="1"/>
</dbReference>
<accession>A0A6J6SF94</accession>
<dbReference type="Gene3D" id="3.40.50.720">
    <property type="entry name" value="NAD(P)-binding Rossmann-like Domain"/>
    <property type="match status" value="1"/>
</dbReference>
<comment type="similarity">
    <text evidence="1">Belongs to the short-chain dehydrogenases/reductases (SDR) family.</text>
</comment>
<dbReference type="InterPro" id="IPR020904">
    <property type="entry name" value="Sc_DH/Rdtase_CS"/>
</dbReference>
<proteinExistence type="inferred from homology"/>
<dbReference type="SMART" id="SM00822">
    <property type="entry name" value="PKS_KR"/>
    <property type="match status" value="1"/>
</dbReference>
<keyword evidence="2" id="KW-0560">Oxidoreductase</keyword>
<evidence type="ECO:0000256" key="2">
    <source>
        <dbReference type="ARBA" id="ARBA00023002"/>
    </source>
</evidence>
<dbReference type="InterPro" id="IPR036291">
    <property type="entry name" value="NAD(P)-bd_dom_sf"/>
</dbReference>
<dbReference type="PANTHER" id="PTHR43639:SF1">
    <property type="entry name" value="SHORT-CHAIN DEHYDROGENASE_REDUCTASE FAMILY PROTEIN"/>
    <property type="match status" value="1"/>
</dbReference>